<reference evidence="1" key="1">
    <citation type="submission" date="2021-10" db="EMBL/GenBank/DDBJ databases">
        <title>Tropical sea cucumber genome reveals ecological adaptation and Cuvierian tubules defense mechanism.</title>
        <authorList>
            <person name="Chen T."/>
        </authorList>
    </citation>
    <scope>NUCLEOTIDE SEQUENCE</scope>
    <source>
        <strain evidence="1">Nanhai2018</strain>
        <tissue evidence="1">Muscle</tissue>
    </source>
</reference>
<name>A0A9Q1CKS6_HOLLE</name>
<dbReference type="OrthoDB" id="10037236at2759"/>
<proteinExistence type="predicted"/>
<sequence length="450" mass="51899">MLTVSIRPYYLPREFSHIFHCTIYIPNQHAAQAGNEELSVAIHELQVESPDAFFIVNGDFNHGALMNTGSQFYQHVKSFTRGSAILDLCYTNVKEAYTDTPLNGLGQSDHNLILLLPKYKPIVQRIKPRKIKIKQWTDDGLEHLQDCFDMTNWNVFIESSSDINELTETVSAYIQFCEDTIIPSKQIKCYSNNKPWITKEIKQVINRKKEVFGRGNKEELKVLQKEVKRTVKKEKLAYKRKVEQCFIQNDMKGVWKGLKLMSGYFNSCSKPSVLPGNSFEYANDLNQFYNRFDCYDFSDKVDELLKLPSVNFDSFLTVSEKDVRHHFNRLNPSKAAGPDDVSPRILKNCSYQLAFIFTHIFKLCFTNQVVPYIWKQSRIIPIPKKPIISCLNDLRPVALTSVAMKICERFVLDSLKQLVSKNLVPCNLPIRKAGTLKMQSYFLSINCTLI</sequence>
<accession>A0A9Q1CKS6</accession>
<protein>
    <submittedName>
        <fullName evidence="1">Uncharacterized protein</fullName>
    </submittedName>
</protein>
<gene>
    <name evidence="1" type="ORF">HOLleu_06113</name>
</gene>
<organism evidence="1 2">
    <name type="scientific">Holothuria leucospilota</name>
    <name type="common">Black long sea cucumber</name>
    <name type="synonym">Mertensiothuria leucospilota</name>
    <dbReference type="NCBI Taxonomy" id="206669"/>
    <lineage>
        <taxon>Eukaryota</taxon>
        <taxon>Metazoa</taxon>
        <taxon>Echinodermata</taxon>
        <taxon>Eleutherozoa</taxon>
        <taxon>Echinozoa</taxon>
        <taxon>Holothuroidea</taxon>
        <taxon>Aspidochirotacea</taxon>
        <taxon>Aspidochirotida</taxon>
        <taxon>Holothuriidae</taxon>
        <taxon>Holothuria</taxon>
    </lineage>
</organism>
<dbReference type="PANTHER" id="PTHR47510">
    <property type="entry name" value="REVERSE TRANSCRIPTASE DOMAIN-CONTAINING PROTEIN"/>
    <property type="match status" value="1"/>
</dbReference>
<dbReference type="AlphaFoldDB" id="A0A9Q1CKS6"/>
<dbReference type="Proteomes" id="UP001152320">
    <property type="component" value="Chromosome 2"/>
</dbReference>
<evidence type="ECO:0000313" key="1">
    <source>
        <dbReference type="EMBL" id="KAJ8047182.1"/>
    </source>
</evidence>
<comment type="caution">
    <text evidence="1">The sequence shown here is derived from an EMBL/GenBank/DDBJ whole genome shotgun (WGS) entry which is preliminary data.</text>
</comment>
<keyword evidence="2" id="KW-1185">Reference proteome</keyword>
<dbReference type="PANTHER" id="PTHR47510:SF3">
    <property type="entry name" value="ENDO_EXONUCLEASE_PHOSPHATASE DOMAIN-CONTAINING PROTEIN"/>
    <property type="match status" value="1"/>
</dbReference>
<evidence type="ECO:0000313" key="2">
    <source>
        <dbReference type="Proteomes" id="UP001152320"/>
    </source>
</evidence>
<dbReference type="EMBL" id="JAIZAY010000002">
    <property type="protein sequence ID" value="KAJ8047182.1"/>
    <property type="molecule type" value="Genomic_DNA"/>
</dbReference>